<dbReference type="Pfam" id="PF00990">
    <property type="entry name" value="GGDEF"/>
    <property type="match status" value="1"/>
</dbReference>
<reference evidence="7 8" key="1">
    <citation type="submission" date="2019-08" db="EMBL/GenBank/DDBJ databases">
        <title>Draft genome sequence of Lysobacter sp. UKS-15.</title>
        <authorList>
            <person name="Im W.-T."/>
        </authorList>
    </citation>
    <scope>NUCLEOTIDE SEQUENCE [LARGE SCALE GENOMIC DNA]</scope>
    <source>
        <strain evidence="7 8">UKS-15</strain>
    </source>
</reference>
<dbReference type="InterPro" id="IPR011990">
    <property type="entry name" value="TPR-like_helical_dom_sf"/>
</dbReference>
<dbReference type="OrthoDB" id="6191081at2"/>
<evidence type="ECO:0000256" key="3">
    <source>
        <dbReference type="ARBA" id="ARBA00034247"/>
    </source>
</evidence>
<sequence>MPRFRASLFALTLAALTVTLAHAQSGSAAAFDKLFEQLDSERLNPATPEAAKAEIARLRALVPPGDRRRELLYQSTECFQPPEDANASLAYARQGVAASKAFGDVEAEARFQLCEASVLDMLGDPQHALGLYARGIELARRSEHPALVADGYVLRGNVYSYLGRHAEALSDFIGAQHLYDSSRQAERSEGNLQNIAVAYRRMGETDKAREYLERSRQIAERHGDWASLAVIAAQTGFLAEDTGHPDRALQYYEKGLSIARQRLTPADVAGMQLAMASAQASLGRWTQVLASISAAREGFAAVGDVSNEGMLSLLEARARAGLGQRAEALQLFARAEKAFVADGNDRYLEELYPPRAALYEQLGNPAAALADYKRFIALREKALAARSEQRTLLLREQTDASRRDVENQRLRSEKSLRDQEVRALLKARDWQRIALGLGIALVLVLGLWVARQIVRTRHLRVLALTDELTGVANRRRIDVLGAEVVRQARADERPLSVITFDIDGFKAINDRHGHLAGDQVIARVAAACQQALRQSDEIGRVGGEEFVVLLPDSAIDAAAQVGERVRASVESLDFSDVAPGLQVTISLGVTALAPRDADLPDLLKRADAALYQAKAAGRNCLRTG</sequence>
<dbReference type="FunFam" id="3.30.70.270:FF:000001">
    <property type="entry name" value="Diguanylate cyclase domain protein"/>
    <property type="match status" value="1"/>
</dbReference>
<evidence type="ECO:0000313" key="8">
    <source>
        <dbReference type="Proteomes" id="UP000323164"/>
    </source>
</evidence>
<keyword evidence="4" id="KW-1133">Transmembrane helix</keyword>
<dbReference type="InterPro" id="IPR029787">
    <property type="entry name" value="Nucleotide_cyclase"/>
</dbReference>
<dbReference type="GO" id="GO:0043709">
    <property type="term" value="P:cell adhesion involved in single-species biofilm formation"/>
    <property type="evidence" value="ECO:0007669"/>
    <property type="project" value="TreeGrafter"/>
</dbReference>
<dbReference type="InterPro" id="IPR043128">
    <property type="entry name" value="Rev_trsase/Diguanyl_cyclase"/>
</dbReference>
<feature type="transmembrane region" description="Helical" evidence="4">
    <location>
        <begin position="430"/>
        <end position="450"/>
    </location>
</feature>
<keyword evidence="4" id="KW-0812">Transmembrane</keyword>
<dbReference type="InterPro" id="IPR019734">
    <property type="entry name" value="TPR_rpt"/>
</dbReference>
<dbReference type="CDD" id="cd01949">
    <property type="entry name" value="GGDEF"/>
    <property type="match status" value="1"/>
</dbReference>
<evidence type="ECO:0000256" key="4">
    <source>
        <dbReference type="SAM" id="Phobius"/>
    </source>
</evidence>
<dbReference type="InterPro" id="IPR050469">
    <property type="entry name" value="Diguanylate_Cyclase"/>
</dbReference>
<keyword evidence="8" id="KW-1185">Reference proteome</keyword>
<feature type="signal peptide" evidence="5">
    <location>
        <begin position="1"/>
        <end position="23"/>
    </location>
</feature>
<dbReference type="SUPFAM" id="SSF55073">
    <property type="entry name" value="Nucleotide cyclase"/>
    <property type="match status" value="1"/>
</dbReference>
<dbReference type="AlphaFoldDB" id="A0A5D8ZB93"/>
<evidence type="ECO:0000313" key="7">
    <source>
        <dbReference type="EMBL" id="TZF89954.1"/>
    </source>
</evidence>
<dbReference type="EC" id="2.7.7.65" evidence="2"/>
<dbReference type="Gene3D" id="3.30.70.270">
    <property type="match status" value="1"/>
</dbReference>
<dbReference type="GO" id="GO:0052621">
    <property type="term" value="F:diguanylate cyclase activity"/>
    <property type="evidence" value="ECO:0007669"/>
    <property type="project" value="UniProtKB-EC"/>
</dbReference>
<organism evidence="7 8">
    <name type="scientific">Cognatilysobacter lacus</name>
    <dbReference type="NCBI Taxonomy" id="1643323"/>
    <lineage>
        <taxon>Bacteria</taxon>
        <taxon>Pseudomonadati</taxon>
        <taxon>Pseudomonadota</taxon>
        <taxon>Gammaproteobacteria</taxon>
        <taxon>Lysobacterales</taxon>
        <taxon>Lysobacteraceae</taxon>
        <taxon>Cognatilysobacter</taxon>
    </lineage>
</organism>
<evidence type="ECO:0000256" key="1">
    <source>
        <dbReference type="ARBA" id="ARBA00001946"/>
    </source>
</evidence>
<dbReference type="PANTHER" id="PTHR45138:SF9">
    <property type="entry name" value="DIGUANYLATE CYCLASE DGCM-RELATED"/>
    <property type="match status" value="1"/>
</dbReference>
<feature type="chain" id="PRO_5022698554" description="diguanylate cyclase" evidence="5">
    <location>
        <begin position="24"/>
        <end position="624"/>
    </location>
</feature>
<evidence type="ECO:0000256" key="2">
    <source>
        <dbReference type="ARBA" id="ARBA00012528"/>
    </source>
</evidence>
<comment type="caution">
    <text evidence="7">The sequence shown here is derived from an EMBL/GenBank/DDBJ whole genome shotgun (WGS) entry which is preliminary data.</text>
</comment>
<keyword evidence="5" id="KW-0732">Signal</keyword>
<dbReference type="Proteomes" id="UP000323164">
    <property type="component" value="Unassembled WGS sequence"/>
</dbReference>
<dbReference type="PANTHER" id="PTHR45138">
    <property type="entry name" value="REGULATORY COMPONENTS OF SENSORY TRANSDUCTION SYSTEM"/>
    <property type="match status" value="1"/>
</dbReference>
<accession>A0A5D8ZB93</accession>
<dbReference type="InterPro" id="IPR000160">
    <property type="entry name" value="GGDEF_dom"/>
</dbReference>
<proteinExistence type="predicted"/>
<keyword evidence="4" id="KW-0472">Membrane</keyword>
<dbReference type="Gene3D" id="1.25.40.10">
    <property type="entry name" value="Tetratricopeptide repeat domain"/>
    <property type="match status" value="1"/>
</dbReference>
<comment type="catalytic activity">
    <reaction evidence="3">
        <text>2 GTP = 3',3'-c-di-GMP + 2 diphosphate</text>
        <dbReference type="Rhea" id="RHEA:24898"/>
        <dbReference type="ChEBI" id="CHEBI:33019"/>
        <dbReference type="ChEBI" id="CHEBI:37565"/>
        <dbReference type="ChEBI" id="CHEBI:58805"/>
        <dbReference type="EC" id="2.7.7.65"/>
    </reaction>
</comment>
<dbReference type="RefSeq" id="WP_149352679.1">
    <property type="nucleotide sequence ID" value="NZ_VTRV01000060.1"/>
</dbReference>
<dbReference type="SMART" id="SM00267">
    <property type="entry name" value="GGDEF"/>
    <property type="match status" value="1"/>
</dbReference>
<dbReference type="GO" id="GO:1902201">
    <property type="term" value="P:negative regulation of bacterial-type flagellum-dependent cell motility"/>
    <property type="evidence" value="ECO:0007669"/>
    <property type="project" value="TreeGrafter"/>
</dbReference>
<dbReference type="EMBL" id="VTRV01000060">
    <property type="protein sequence ID" value="TZF89954.1"/>
    <property type="molecule type" value="Genomic_DNA"/>
</dbReference>
<dbReference type="GO" id="GO:0005886">
    <property type="term" value="C:plasma membrane"/>
    <property type="evidence" value="ECO:0007669"/>
    <property type="project" value="TreeGrafter"/>
</dbReference>
<gene>
    <name evidence="7" type="ORF">FW784_07205</name>
</gene>
<dbReference type="Pfam" id="PF13424">
    <property type="entry name" value="TPR_12"/>
    <property type="match status" value="1"/>
</dbReference>
<dbReference type="SUPFAM" id="SSF48452">
    <property type="entry name" value="TPR-like"/>
    <property type="match status" value="2"/>
</dbReference>
<evidence type="ECO:0000259" key="6">
    <source>
        <dbReference type="PROSITE" id="PS50887"/>
    </source>
</evidence>
<dbReference type="NCBIfam" id="TIGR00254">
    <property type="entry name" value="GGDEF"/>
    <property type="match status" value="1"/>
</dbReference>
<dbReference type="PROSITE" id="PS50887">
    <property type="entry name" value="GGDEF"/>
    <property type="match status" value="1"/>
</dbReference>
<comment type="cofactor">
    <cofactor evidence="1">
        <name>Mg(2+)</name>
        <dbReference type="ChEBI" id="CHEBI:18420"/>
    </cofactor>
</comment>
<name>A0A5D8ZB93_9GAMM</name>
<evidence type="ECO:0000256" key="5">
    <source>
        <dbReference type="SAM" id="SignalP"/>
    </source>
</evidence>
<protein>
    <recommendedName>
        <fullName evidence="2">diguanylate cyclase</fullName>
        <ecNumber evidence="2">2.7.7.65</ecNumber>
    </recommendedName>
</protein>
<dbReference type="SMART" id="SM00028">
    <property type="entry name" value="TPR"/>
    <property type="match status" value="5"/>
</dbReference>
<feature type="domain" description="GGDEF" evidence="6">
    <location>
        <begin position="493"/>
        <end position="624"/>
    </location>
</feature>